<organism evidence="2 3">
    <name type="scientific">Sesamum angolense</name>
    <dbReference type="NCBI Taxonomy" id="2727404"/>
    <lineage>
        <taxon>Eukaryota</taxon>
        <taxon>Viridiplantae</taxon>
        <taxon>Streptophyta</taxon>
        <taxon>Embryophyta</taxon>
        <taxon>Tracheophyta</taxon>
        <taxon>Spermatophyta</taxon>
        <taxon>Magnoliopsida</taxon>
        <taxon>eudicotyledons</taxon>
        <taxon>Gunneridae</taxon>
        <taxon>Pentapetalae</taxon>
        <taxon>asterids</taxon>
        <taxon>lamiids</taxon>
        <taxon>Lamiales</taxon>
        <taxon>Pedaliaceae</taxon>
        <taxon>Sesamum</taxon>
    </lineage>
</organism>
<evidence type="ECO:0000313" key="2">
    <source>
        <dbReference type="EMBL" id="KAK4390272.1"/>
    </source>
</evidence>
<dbReference type="AlphaFoldDB" id="A0AAE2BM02"/>
<reference evidence="2" key="2">
    <citation type="journal article" date="2024" name="Plant">
        <title>Genomic evolution and insights into agronomic trait innovations of Sesamum species.</title>
        <authorList>
            <person name="Miao H."/>
            <person name="Wang L."/>
            <person name="Qu L."/>
            <person name="Liu H."/>
            <person name="Sun Y."/>
            <person name="Le M."/>
            <person name="Wang Q."/>
            <person name="Wei S."/>
            <person name="Zheng Y."/>
            <person name="Lin W."/>
            <person name="Duan Y."/>
            <person name="Cao H."/>
            <person name="Xiong S."/>
            <person name="Wang X."/>
            <person name="Wei L."/>
            <person name="Li C."/>
            <person name="Ma Q."/>
            <person name="Ju M."/>
            <person name="Zhao R."/>
            <person name="Li G."/>
            <person name="Mu C."/>
            <person name="Tian Q."/>
            <person name="Mei H."/>
            <person name="Zhang T."/>
            <person name="Gao T."/>
            <person name="Zhang H."/>
        </authorList>
    </citation>
    <scope>NUCLEOTIDE SEQUENCE</scope>
    <source>
        <strain evidence="2">K16</strain>
    </source>
</reference>
<keyword evidence="1" id="KW-1133">Transmembrane helix</keyword>
<feature type="transmembrane region" description="Helical" evidence="1">
    <location>
        <begin position="215"/>
        <end position="232"/>
    </location>
</feature>
<dbReference type="PANTHER" id="PTHR33116:SF76">
    <property type="entry name" value="DUF4283 DOMAIN-CONTAINING PROTEIN"/>
    <property type="match status" value="1"/>
</dbReference>
<keyword evidence="1" id="KW-0812">Transmembrane</keyword>
<proteinExistence type="predicted"/>
<dbReference type="Proteomes" id="UP001289374">
    <property type="component" value="Unassembled WGS sequence"/>
</dbReference>
<gene>
    <name evidence="2" type="ORF">Sango_2090500</name>
</gene>
<feature type="transmembrane region" description="Helical" evidence="1">
    <location>
        <begin position="238"/>
        <end position="260"/>
    </location>
</feature>
<feature type="transmembrane region" description="Helical" evidence="1">
    <location>
        <begin position="417"/>
        <end position="439"/>
    </location>
</feature>
<keyword evidence="1" id="KW-0472">Membrane</keyword>
<accession>A0AAE2BM02</accession>
<protein>
    <submittedName>
        <fullName evidence="2">Uncharacterized protein</fullName>
    </submittedName>
</protein>
<feature type="transmembrane region" description="Helical" evidence="1">
    <location>
        <begin position="272"/>
        <end position="291"/>
    </location>
</feature>
<evidence type="ECO:0000313" key="3">
    <source>
        <dbReference type="Proteomes" id="UP001289374"/>
    </source>
</evidence>
<name>A0AAE2BM02_9LAMI</name>
<dbReference type="PANTHER" id="PTHR33116">
    <property type="entry name" value="REVERSE TRANSCRIPTASE ZINC-BINDING DOMAIN-CONTAINING PROTEIN-RELATED-RELATED"/>
    <property type="match status" value="1"/>
</dbReference>
<reference evidence="2" key="1">
    <citation type="submission" date="2020-06" db="EMBL/GenBank/DDBJ databases">
        <authorList>
            <person name="Li T."/>
            <person name="Hu X."/>
            <person name="Zhang T."/>
            <person name="Song X."/>
            <person name="Zhang H."/>
            <person name="Dai N."/>
            <person name="Sheng W."/>
            <person name="Hou X."/>
            <person name="Wei L."/>
        </authorList>
    </citation>
    <scope>NUCLEOTIDE SEQUENCE</scope>
    <source>
        <strain evidence="2">K16</strain>
        <tissue evidence="2">Leaf</tissue>
    </source>
</reference>
<sequence length="489" mass="54351">MGLMMLFPARSLWTQLALLMEDAGDELWPVLKDFNMVLDISEVCGMKRAKRKEKGDLSANVAKAKEIVNTMQNLLQNDGHNDLLLELEHVAKLVLVKASKLEQIMLQQRAKIQWLKAEEGAALIRLIHRDEMKETIFDIDEDKVLGSDSFSCGFYEAAWPMIGDEVTLAVQDFLYLWELCTNLLVLHRTLLFREGALAVMFFLHRGYRATPRRSNVSLFICVGCGGAIIVVVPTCGSIGILSISLAVTFVPNGLRCFAVWSGLEANLNKTQLILSKSAMGLIVHLFALLGFQEGILLVKHLGFPLINSRLAADDCKLLLLKVDEMLKGLGKLQLSFAAQVQLLQSVISALNIYWAMAFKLPKGIIKPIEAHMHNFLWQGGSGSRMDKVSWKDVCRPQDEGGQEICALEPLNRALMSALMGGYSVIILPFGFLRLLYIAIRSLRCGQLMLPPDLGVGARSFDYKINCLVAYTVALGRGRTSWCGKIRGTH</sequence>
<dbReference type="EMBL" id="JACGWL010000012">
    <property type="protein sequence ID" value="KAK4390272.1"/>
    <property type="molecule type" value="Genomic_DNA"/>
</dbReference>
<keyword evidence="3" id="KW-1185">Reference proteome</keyword>
<comment type="caution">
    <text evidence="2">The sequence shown here is derived from an EMBL/GenBank/DDBJ whole genome shotgun (WGS) entry which is preliminary data.</text>
</comment>
<evidence type="ECO:0000256" key="1">
    <source>
        <dbReference type="SAM" id="Phobius"/>
    </source>
</evidence>